<evidence type="ECO:0000256" key="1">
    <source>
        <dbReference type="SAM" id="MobiDB-lite"/>
    </source>
</evidence>
<evidence type="ECO:0000313" key="2">
    <source>
        <dbReference type="EMBL" id="KAE9406403.1"/>
    </source>
</evidence>
<reference evidence="2" key="1">
    <citation type="journal article" date="2019" name="Environ. Microbiol.">
        <title>Fungal ecological strategies reflected in gene transcription - a case study of two litter decomposers.</title>
        <authorList>
            <person name="Barbi F."/>
            <person name="Kohler A."/>
            <person name="Barry K."/>
            <person name="Baskaran P."/>
            <person name="Daum C."/>
            <person name="Fauchery L."/>
            <person name="Ihrmark K."/>
            <person name="Kuo A."/>
            <person name="LaButti K."/>
            <person name="Lipzen A."/>
            <person name="Morin E."/>
            <person name="Grigoriev I.V."/>
            <person name="Henrissat B."/>
            <person name="Lindahl B."/>
            <person name="Martin F."/>
        </authorList>
    </citation>
    <scope>NUCLEOTIDE SEQUENCE</scope>
    <source>
        <strain evidence="2">JB14</strain>
    </source>
</reference>
<organism evidence="2 3">
    <name type="scientific">Gymnopus androsaceus JB14</name>
    <dbReference type="NCBI Taxonomy" id="1447944"/>
    <lineage>
        <taxon>Eukaryota</taxon>
        <taxon>Fungi</taxon>
        <taxon>Dikarya</taxon>
        <taxon>Basidiomycota</taxon>
        <taxon>Agaricomycotina</taxon>
        <taxon>Agaricomycetes</taxon>
        <taxon>Agaricomycetidae</taxon>
        <taxon>Agaricales</taxon>
        <taxon>Marasmiineae</taxon>
        <taxon>Omphalotaceae</taxon>
        <taxon>Gymnopus</taxon>
    </lineage>
</organism>
<dbReference type="AlphaFoldDB" id="A0A6A4I988"/>
<evidence type="ECO:0000313" key="3">
    <source>
        <dbReference type="Proteomes" id="UP000799118"/>
    </source>
</evidence>
<proteinExistence type="predicted"/>
<keyword evidence="3" id="KW-1185">Reference proteome</keyword>
<gene>
    <name evidence="2" type="ORF">BT96DRAFT_934156</name>
</gene>
<feature type="compositionally biased region" description="Low complexity" evidence="1">
    <location>
        <begin position="147"/>
        <end position="161"/>
    </location>
</feature>
<protein>
    <submittedName>
        <fullName evidence="2">Uncharacterized protein</fullName>
    </submittedName>
</protein>
<dbReference type="EMBL" id="ML769402">
    <property type="protein sequence ID" value="KAE9406403.1"/>
    <property type="molecule type" value="Genomic_DNA"/>
</dbReference>
<accession>A0A6A4I988</accession>
<dbReference type="OrthoDB" id="3259181at2759"/>
<feature type="region of interest" description="Disordered" evidence="1">
    <location>
        <begin position="110"/>
        <end position="167"/>
    </location>
</feature>
<name>A0A6A4I988_9AGAR</name>
<dbReference type="Proteomes" id="UP000799118">
    <property type="component" value="Unassembled WGS sequence"/>
</dbReference>
<sequence length="352" mass="39106">MTEESDSDTVLHSNEYVYFTNANEVHVTRGTFMIFVLGGHRQSVPLSVNASTTESETIGGSEDDLDKLTQPQNIGQRRVGAGSKMKNAIHNIGLNDNIVITHEELANSLPSKLDPKATGKWKASSKGKEKAPAHKKAHKQISAPGASSSSLHTSTSGSSTTNLEKSIKTDTKCTNHIRIFYKEVACPDPSPQTEGSKYYRCWLEEWATKTVTKWMRGNLNGLIEYLQQKFPAHYQMYKVIQNQATGPTNDEINIAKGLKQLDATTAASYVESLNEVNKNIKNMFEQQGKEAWDQAKFENKLACWMAACDQLFTAVTGPEFQELLQYVHQPGKENLHIPDDKALNSSKDHEDG</sequence>